<name>A0A150KSH0_9BACI</name>
<evidence type="ECO:0000313" key="2">
    <source>
        <dbReference type="Proteomes" id="UP000075666"/>
    </source>
</evidence>
<reference evidence="1 2" key="1">
    <citation type="submission" date="2016-01" db="EMBL/GenBank/DDBJ databases">
        <title>Genome Sequences of Twelve Sporeforming Bacillus Species Isolated from Foods.</title>
        <authorList>
            <person name="Berendsen E.M."/>
            <person name="Wells-Bennik M.H."/>
            <person name="Krawcyk A.O."/>
            <person name="De Jong A."/>
            <person name="Holsappel S."/>
            <person name="Eijlander R.T."/>
            <person name="Kuipers O.P."/>
        </authorList>
    </citation>
    <scope>NUCLEOTIDE SEQUENCE [LARGE SCALE GENOMIC DNA]</scope>
    <source>
        <strain evidence="1 2">B4102</strain>
    </source>
</reference>
<dbReference type="EMBL" id="LQYN01000071">
    <property type="protein sequence ID" value="KYD02692.1"/>
    <property type="molecule type" value="Genomic_DNA"/>
</dbReference>
<dbReference type="PATRIC" id="fig|46224.3.peg.3652"/>
<comment type="caution">
    <text evidence="1">The sequence shown here is derived from an EMBL/GenBank/DDBJ whole genome shotgun (WGS) entry which is preliminary data.</text>
</comment>
<sequence length="39" mass="4621">MSDWEEDEDLLDLMENEDLFEETIVYAGLHQKPLPMNIP</sequence>
<evidence type="ECO:0000313" key="1">
    <source>
        <dbReference type="EMBL" id="KYD02692.1"/>
    </source>
</evidence>
<protein>
    <submittedName>
        <fullName evidence="1">Uncharacterized protein</fullName>
    </submittedName>
</protein>
<dbReference type="AlphaFoldDB" id="A0A150KSH0"/>
<dbReference type="Proteomes" id="UP000075666">
    <property type="component" value="Unassembled WGS sequence"/>
</dbReference>
<accession>A0A150KSH0</accession>
<organism evidence="1 2">
    <name type="scientific">Heyndrickxia sporothermodurans</name>
    <dbReference type="NCBI Taxonomy" id="46224"/>
    <lineage>
        <taxon>Bacteria</taxon>
        <taxon>Bacillati</taxon>
        <taxon>Bacillota</taxon>
        <taxon>Bacilli</taxon>
        <taxon>Bacillales</taxon>
        <taxon>Bacillaceae</taxon>
        <taxon>Heyndrickxia</taxon>
    </lineage>
</organism>
<gene>
    <name evidence="1" type="ORF">B4102_0287</name>
</gene>
<proteinExistence type="predicted"/>
<keyword evidence="2" id="KW-1185">Reference proteome</keyword>